<evidence type="ECO:0000313" key="2">
    <source>
        <dbReference type="Proteomes" id="UP000216478"/>
    </source>
</evidence>
<dbReference type="Proteomes" id="UP000216478">
    <property type="component" value="Unassembled WGS sequence"/>
</dbReference>
<dbReference type="EMBL" id="NNRL01000029">
    <property type="protein sequence ID" value="OYR25454.1"/>
    <property type="molecule type" value="Genomic_DNA"/>
</dbReference>
<organism evidence="1 2">
    <name type="scientific">Brucella grignonensis</name>
    <dbReference type="NCBI Taxonomy" id="94627"/>
    <lineage>
        <taxon>Bacteria</taxon>
        <taxon>Pseudomonadati</taxon>
        <taxon>Pseudomonadota</taxon>
        <taxon>Alphaproteobacteria</taxon>
        <taxon>Hyphomicrobiales</taxon>
        <taxon>Brucellaceae</taxon>
        <taxon>Brucella/Ochrobactrum group</taxon>
        <taxon>Brucella</taxon>
    </lineage>
</organism>
<dbReference type="AlphaFoldDB" id="A0A256GE80"/>
<dbReference type="SMR" id="A0A256GE80"/>
<protein>
    <submittedName>
        <fullName evidence="1">Ti-type conjugative transfer relaxase TraA domain protein</fullName>
        <ecNumber evidence="1">3.1.11.5</ecNumber>
    </submittedName>
</protein>
<dbReference type="GO" id="GO:0008854">
    <property type="term" value="F:exodeoxyribonuclease V activity"/>
    <property type="evidence" value="ECO:0007669"/>
    <property type="project" value="UniProtKB-EC"/>
</dbReference>
<keyword evidence="2" id="KW-1185">Reference proteome</keyword>
<keyword evidence="1" id="KW-0378">Hydrolase</keyword>
<gene>
    <name evidence="1" type="ORF">CEV33_4594</name>
</gene>
<accession>A0A256GE80</accession>
<dbReference type="EC" id="3.1.11.5" evidence="1"/>
<comment type="caution">
    <text evidence="1">The sequence shown here is derived from an EMBL/GenBank/DDBJ whole genome shotgun (WGS) entry which is preliminary data.</text>
</comment>
<evidence type="ECO:0000313" key="1">
    <source>
        <dbReference type="EMBL" id="OYR25454.1"/>
    </source>
</evidence>
<name>A0A256GE80_9HYPH</name>
<reference evidence="1 2" key="1">
    <citation type="submission" date="2017-07" db="EMBL/GenBank/DDBJ databases">
        <title>Phylogenetic study on the rhizospheric bacterium Ochrobactrum sp. A44.</title>
        <authorList>
            <person name="Krzyzanowska D.M."/>
            <person name="Ossowicki A."/>
            <person name="Rajewska M."/>
            <person name="Maciag T."/>
            <person name="Kaczynski Z."/>
            <person name="Czerwicka M."/>
            <person name="Jafra S."/>
        </authorList>
    </citation>
    <scope>NUCLEOTIDE SEQUENCE [LARGE SCALE GENOMIC DNA]</scope>
    <source>
        <strain evidence="1 2">OgA9a</strain>
    </source>
</reference>
<sequence length="86" mass="9461">MRSLDATVRAEFAAVSKALDERFGPNAVGRAQANVIDRVPAAQRKVFEAMQPGLKVLQNAVRADKAQDIIAERQMRALKQTKGITR</sequence>
<proteinExistence type="predicted"/>